<organism evidence="11 12">
    <name type="scientific">Citricoccus muralis</name>
    <dbReference type="NCBI Taxonomy" id="169134"/>
    <lineage>
        <taxon>Bacteria</taxon>
        <taxon>Bacillati</taxon>
        <taxon>Actinomycetota</taxon>
        <taxon>Actinomycetes</taxon>
        <taxon>Micrococcales</taxon>
        <taxon>Micrococcaceae</taxon>
        <taxon>Citricoccus</taxon>
    </lineage>
</organism>
<keyword evidence="12" id="KW-1185">Reference proteome</keyword>
<dbReference type="PANTHER" id="PTHR35011:SF10">
    <property type="entry name" value="TRAP TRANSPORTER SMALL PERMEASE PROTEIN"/>
    <property type="match status" value="1"/>
</dbReference>
<accession>A0ABY8H6F4</accession>
<feature type="transmembrane region" description="Helical" evidence="9">
    <location>
        <begin position="82"/>
        <end position="99"/>
    </location>
</feature>
<evidence type="ECO:0000256" key="5">
    <source>
        <dbReference type="ARBA" id="ARBA00022692"/>
    </source>
</evidence>
<evidence type="ECO:0000256" key="2">
    <source>
        <dbReference type="ARBA" id="ARBA00022448"/>
    </source>
</evidence>
<evidence type="ECO:0000259" key="10">
    <source>
        <dbReference type="Pfam" id="PF04290"/>
    </source>
</evidence>
<keyword evidence="2" id="KW-0813">Transport</keyword>
<comment type="subcellular location">
    <subcellularLocation>
        <location evidence="1">Cell inner membrane</location>
        <topology evidence="1">Multi-pass membrane protein</topology>
    </subcellularLocation>
</comment>
<keyword evidence="3" id="KW-1003">Cell membrane</keyword>
<evidence type="ECO:0000256" key="7">
    <source>
        <dbReference type="ARBA" id="ARBA00023136"/>
    </source>
</evidence>
<dbReference type="Proteomes" id="UP001219037">
    <property type="component" value="Chromosome"/>
</dbReference>
<dbReference type="EMBL" id="CP121252">
    <property type="protein sequence ID" value="WFP16227.1"/>
    <property type="molecule type" value="Genomic_DNA"/>
</dbReference>
<evidence type="ECO:0000256" key="8">
    <source>
        <dbReference type="ARBA" id="ARBA00038436"/>
    </source>
</evidence>
<dbReference type="PANTHER" id="PTHR35011">
    <property type="entry name" value="2,3-DIKETO-L-GULONATE TRAP TRANSPORTER SMALL PERMEASE PROTEIN YIAM"/>
    <property type="match status" value="1"/>
</dbReference>
<feature type="domain" description="Tripartite ATP-independent periplasmic transporters DctQ component" evidence="10">
    <location>
        <begin position="18"/>
        <end position="146"/>
    </location>
</feature>
<evidence type="ECO:0000256" key="1">
    <source>
        <dbReference type="ARBA" id="ARBA00004429"/>
    </source>
</evidence>
<gene>
    <name evidence="11" type="ORF">P8192_12680</name>
</gene>
<evidence type="ECO:0000256" key="4">
    <source>
        <dbReference type="ARBA" id="ARBA00022519"/>
    </source>
</evidence>
<name>A0ABY8H6F4_9MICC</name>
<feature type="transmembrane region" description="Helical" evidence="9">
    <location>
        <begin position="47"/>
        <end position="70"/>
    </location>
</feature>
<sequence length="170" mass="18444">MFISAPLAALASISTLIIMVAVTIDVVSRNFLGRSVPGLLEMSETALVATVFLGLAYAGATNAHVAVDLLTDRFPQAFARRFAGVVWLLASGMVLWYVLATLDRALQSTSSREISQGLMQWPLWPSRWLVVIGFATFLLIALINAALSFMNEPLLGEDEDTTLETKDIPS</sequence>
<dbReference type="InterPro" id="IPR007387">
    <property type="entry name" value="TRAP_DctQ"/>
</dbReference>
<reference evidence="11 12" key="1">
    <citation type="submission" date="2023-04" db="EMBL/GenBank/DDBJ databases">
        <title>Funneling lignin-derived compounds into biodiesel using alkali-halophilic Citricoccus sp. P2.</title>
        <authorList>
            <person name="Luo C.-B."/>
        </authorList>
    </citation>
    <scope>NUCLEOTIDE SEQUENCE [LARGE SCALE GENOMIC DNA]</scope>
    <source>
        <strain evidence="11 12">P2</strain>
    </source>
</reference>
<evidence type="ECO:0000313" key="11">
    <source>
        <dbReference type="EMBL" id="WFP16227.1"/>
    </source>
</evidence>
<keyword evidence="6 9" id="KW-1133">Transmembrane helix</keyword>
<dbReference type="InterPro" id="IPR055348">
    <property type="entry name" value="DctQ"/>
</dbReference>
<keyword evidence="5 9" id="KW-0812">Transmembrane</keyword>
<keyword evidence="4" id="KW-0997">Cell inner membrane</keyword>
<evidence type="ECO:0000256" key="9">
    <source>
        <dbReference type="SAM" id="Phobius"/>
    </source>
</evidence>
<evidence type="ECO:0000313" key="12">
    <source>
        <dbReference type="Proteomes" id="UP001219037"/>
    </source>
</evidence>
<dbReference type="RefSeq" id="WP_278157380.1">
    <property type="nucleotide sequence ID" value="NZ_CP121252.1"/>
</dbReference>
<dbReference type="Pfam" id="PF04290">
    <property type="entry name" value="DctQ"/>
    <property type="match status" value="1"/>
</dbReference>
<feature type="transmembrane region" description="Helical" evidence="9">
    <location>
        <begin position="128"/>
        <end position="147"/>
    </location>
</feature>
<comment type="similarity">
    <text evidence="8">Belongs to the TRAP transporter small permease family.</text>
</comment>
<proteinExistence type="inferred from homology"/>
<keyword evidence="7 9" id="KW-0472">Membrane</keyword>
<evidence type="ECO:0000256" key="3">
    <source>
        <dbReference type="ARBA" id="ARBA00022475"/>
    </source>
</evidence>
<evidence type="ECO:0000256" key="6">
    <source>
        <dbReference type="ARBA" id="ARBA00022989"/>
    </source>
</evidence>
<protein>
    <submittedName>
        <fullName evidence="11">TRAP transporter small permease</fullName>
    </submittedName>
</protein>